<accession>A0A6G0Y5U6</accession>
<evidence type="ECO:0000313" key="1">
    <source>
        <dbReference type="EMBL" id="KAF0749603.1"/>
    </source>
</evidence>
<protein>
    <submittedName>
        <fullName evidence="1">Uncharacterized protein</fullName>
    </submittedName>
</protein>
<organism evidence="1 2">
    <name type="scientific">Aphis craccivora</name>
    <name type="common">Cowpea aphid</name>
    <dbReference type="NCBI Taxonomy" id="307492"/>
    <lineage>
        <taxon>Eukaryota</taxon>
        <taxon>Metazoa</taxon>
        <taxon>Ecdysozoa</taxon>
        <taxon>Arthropoda</taxon>
        <taxon>Hexapoda</taxon>
        <taxon>Insecta</taxon>
        <taxon>Pterygota</taxon>
        <taxon>Neoptera</taxon>
        <taxon>Paraneoptera</taxon>
        <taxon>Hemiptera</taxon>
        <taxon>Sternorrhyncha</taxon>
        <taxon>Aphidomorpha</taxon>
        <taxon>Aphidoidea</taxon>
        <taxon>Aphididae</taxon>
        <taxon>Aphidini</taxon>
        <taxon>Aphis</taxon>
        <taxon>Aphis</taxon>
    </lineage>
</organism>
<comment type="caution">
    <text evidence="1">The sequence shown here is derived from an EMBL/GenBank/DDBJ whole genome shotgun (WGS) entry which is preliminary data.</text>
</comment>
<gene>
    <name evidence="1" type="ORF">FWK35_00019785</name>
</gene>
<evidence type="ECO:0000313" key="2">
    <source>
        <dbReference type="Proteomes" id="UP000478052"/>
    </source>
</evidence>
<dbReference type="Proteomes" id="UP000478052">
    <property type="component" value="Unassembled WGS sequence"/>
</dbReference>
<sequence>MPYLPYKNIQ</sequence>
<dbReference type="EMBL" id="VUJU01006032">
    <property type="protein sequence ID" value="KAF0749603.1"/>
    <property type="molecule type" value="Genomic_DNA"/>
</dbReference>
<reference evidence="1 2" key="1">
    <citation type="submission" date="2019-08" db="EMBL/GenBank/DDBJ databases">
        <title>Whole genome of Aphis craccivora.</title>
        <authorList>
            <person name="Voronova N.V."/>
            <person name="Shulinski R.S."/>
            <person name="Bandarenka Y.V."/>
            <person name="Zhorov D.G."/>
            <person name="Warner D."/>
        </authorList>
    </citation>
    <scope>NUCLEOTIDE SEQUENCE [LARGE SCALE GENOMIC DNA]</scope>
    <source>
        <strain evidence="1">180601</strain>
        <tissue evidence="1">Whole Body</tissue>
    </source>
</reference>
<keyword evidence="2" id="KW-1185">Reference proteome</keyword>
<proteinExistence type="predicted"/>
<name>A0A6G0Y5U6_APHCR</name>